<dbReference type="NCBIfam" id="NF041131">
    <property type="entry name" value="RicT_YaaT_fam"/>
    <property type="match status" value="1"/>
</dbReference>
<reference evidence="2 3" key="1">
    <citation type="submission" date="2011-06" db="EMBL/GenBank/DDBJ databases">
        <authorList>
            <person name="Muzny D."/>
            <person name="Qin X."/>
            <person name="Deng J."/>
            <person name="Jiang H."/>
            <person name="Liu Y."/>
            <person name="Qu J."/>
            <person name="Song X.-Z."/>
            <person name="Zhang L."/>
            <person name="Thornton R."/>
            <person name="Coyle M."/>
            <person name="Francisco L."/>
            <person name="Jackson L."/>
            <person name="Javaid M."/>
            <person name="Korchina V."/>
            <person name="Kovar C."/>
            <person name="Mata R."/>
            <person name="Mathew T."/>
            <person name="Ngo R."/>
            <person name="Nguyen L."/>
            <person name="Nguyen N."/>
            <person name="Okwuonu G."/>
            <person name="Ongeri F."/>
            <person name="Pham C."/>
            <person name="Simmons D."/>
            <person name="Wilczek-Boney K."/>
            <person name="Hale W."/>
            <person name="Jakkamsetti A."/>
            <person name="Pham P."/>
            <person name="Ruth R."/>
            <person name="San Lucas F."/>
            <person name="Warren J."/>
            <person name="Zhang J."/>
            <person name="Zhao Z."/>
            <person name="Zhou C."/>
            <person name="Zhu D."/>
            <person name="Lee S."/>
            <person name="Bess C."/>
            <person name="Blankenburg K."/>
            <person name="Forbes L."/>
            <person name="Fu Q."/>
            <person name="Gubbala S."/>
            <person name="Hirani K."/>
            <person name="Jayaseelan J.C."/>
            <person name="Lara F."/>
            <person name="Munidasa M."/>
            <person name="Palculict T."/>
            <person name="Patil S."/>
            <person name="Pu L.-L."/>
            <person name="Saada N."/>
            <person name="Tang L."/>
            <person name="Weissenberger G."/>
            <person name="Zhu Y."/>
            <person name="Hemphill L."/>
            <person name="Shang Y."/>
            <person name="Youmans B."/>
            <person name="Ayvaz T."/>
            <person name="Ross M."/>
            <person name="Santibanez J."/>
            <person name="Aqrawi P."/>
            <person name="Gross S."/>
            <person name="Joshi V."/>
            <person name="Fowler G."/>
            <person name="Nazareth L."/>
            <person name="Reid J."/>
            <person name="Worley K."/>
            <person name="Petrosino J."/>
            <person name="Highlander S."/>
            <person name="Gibbs R."/>
        </authorList>
    </citation>
    <scope>NUCLEOTIDE SEQUENCE [LARGE SCALE GENOMIC DNA]</scope>
    <source>
        <strain evidence="2 3">ATCC 25577</strain>
    </source>
</reference>
<gene>
    <name evidence="2" type="ORF">HMPREF9153_1302</name>
</gene>
<comment type="caution">
    <text evidence="2">The sequence shown here is derived from an EMBL/GenBank/DDBJ whole genome shotgun (WGS) entry which is preliminary data.</text>
</comment>
<organism evidence="2 3">
    <name type="scientific">Cutibacterium avidum ATCC 25577</name>
    <dbReference type="NCBI Taxonomy" id="997355"/>
    <lineage>
        <taxon>Bacteria</taxon>
        <taxon>Bacillati</taxon>
        <taxon>Actinomycetota</taxon>
        <taxon>Actinomycetes</taxon>
        <taxon>Propionibacteriales</taxon>
        <taxon>Propionibacteriaceae</taxon>
        <taxon>Cutibacterium</taxon>
    </lineage>
</organism>
<dbReference type="AlphaFoldDB" id="G4CXP5"/>
<evidence type="ECO:0000313" key="2">
    <source>
        <dbReference type="EMBL" id="EGY77759.1"/>
    </source>
</evidence>
<dbReference type="InterPro" id="IPR007557">
    <property type="entry name" value="PSP1_C"/>
</dbReference>
<name>G4CXP5_9ACTN</name>
<sequence>MAVAFREYGQLFHLDVGTLDVEVGSWLLYPTPDGPLVCRCVWGPEEVVADGALPVCAGVADDEAVAAAAQDRHHRDEILQTARRTVEDLGVEMEVLAIDLVESEDDRLIAVYFRAPHRVEFATIVGPLARRLHARIDLRQLRGRDTARAVGGVGVCGRPLCCATFLPEPLSVPNRFVTEQGMASNPLAVAGACGKLMCCLRYESPYYADFEAALGEASGPDGPGCPLVLACSTAGRRRLQEERKDARPRRSP</sequence>
<feature type="domain" description="PSP1 C-terminal" evidence="1">
    <location>
        <begin position="53"/>
        <end position="141"/>
    </location>
</feature>
<dbReference type="PATRIC" id="fig|997355.3.peg.1281"/>
<dbReference type="EMBL" id="AGBA01000013">
    <property type="protein sequence ID" value="EGY77759.1"/>
    <property type="molecule type" value="Genomic_DNA"/>
</dbReference>
<protein>
    <recommendedName>
        <fullName evidence="1">PSP1 C-terminal domain-containing protein</fullName>
    </recommendedName>
</protein>
<dbReference type="Pfam" id="PF04468">
    <property type="entry name" value="PSP1"/>
    <property type="match status" value="1"/>
</dbReference>
<accession>G4CXP5</accession>
<evidence type="ECO:0000259" key="1">
    <source>
        <dbReference type="PROSITE" id="PS51411"/>
    </source>
</evidence>
<proteinExistence type="predicted"/>
<keyword evidence="3" id="KW-1185">Reference proteome</keyword>
<dbReference type="HOGENOM" id="CLU_033149_2_6_11"/>
<evidence type="ECO:0000313" key="3">
    <source>
        <dbReference type="Proteomes" id="UP000005332"/>
    </source>
</evidence>
<dbReference type="Proteomes" id="UP000005332">
    <property type="component" value="Unassembled WGS sequence"/>
</dbReference>
<dbReference type="PROSITE" id="PS51411">
    <property type="entry name" value="PSP1_C"/>
    <property type="match status" value="1"/>
</dbReference>